<dbReference type="InterPro" id="IPR002035">
    <property type="entry name" value="VWF_A"/>
</dbReference>
<evidence type="ECO:0000259" key="2">
    <source>
        <dbReference type="Pfam" id="PF13519"/>
    </source>
</evidence>
<evidence type="ECO:0000313" key="3">
    <source>
        <dbReference type="EMBL" id="AHF23811.1"/>
    </source>
</evidence>
<accession>W0FGL2</accession>
<sequence>MSFEIAHPLRLLVIPVCMALVLWMAHLQRSRSLKERVSHILRHVLIILTALAFAGLSILTASPDRTAWLVLDASASVREEEVVSLARQALQEAGNDRKTGIIVFGRHAAVEKSIGGNTEWTGLHVSADRSASNLGEALSLASALLPTDSNGGIAVISDGAVTGAAEWADSRTGVPVNTLQVARKTGPDAQVTEISVPDTLYQGQKYTTLVTVYTNTAGEATLLLSENHETPRTQRVTLRKGENTFAFESVASRSGVIPCEAQILLDGDTVAPNNLNGTYTVVSGEMNVLLAEGKSGEGEELKKMLESAGMKVRVIPVSMLSEQAADLWAYHAIALVNVDAEQLSEAQAEALDEAVRELGCGLAVFGGDSSYALGGYRGSLIEKMLPVSIDVKNKMDLPSTALVIAIDKSGSMSDSSWGLTRLQLAREAACSALEILNERDSAGVIAFDDTGKWVVPLSPVTDVAAMQEKVRTIRL</sequence>
<dbReference type="Gene3D" id="3.40.50.410">
    <property type="entry name" value="von Willebrand factor, type A domain"/>
    <property type="match status" value="1"/>
</dbReference>
<protein>
    <submittedName>
        <fullName evidence="3">von Willebrand factor type A</fullName>
    </submittedName>
</protein>
<feature type="domain" description="VWFA" evidence="2">
    <location>
        <begin position="402"/>
        <end position="473"/>
    </location>
</feature>
<dbReference type="Gene3D" id="3.40.50.880">
    <property type="match status" value="1"/>
</dbReference>
<proteinExistence type="predicted"/>
<dbReference type="SUPFAM" id="SSF53300">
    <property type="entry name" value="vWA-like"/>
    <property type="match status" value="2"/>
</dbReference>
<keyword evidence="1" id="KW-0472">Membrane</keyword>
<evidence type="ECO:0000256" key="1">
    <source>
        <dbReference type="SAM" id="Phobius"/>
    </source>
</evidence>
<dbReference type="InterPro" id="IPR029062">
    <property type="entry name" value="Class_I_gatase-like"/>
</dbReference>
<feature type="transmembrane region" description="Helical" evidence="1">
    <location>
        <begin position="12"/>
        <end position="28"/>
    </location>
</feature>
<reference evidence="3" key="1">
    <citation type="journal article" date="2013" name="PLoS ONE">
        <title>Metagenomic insights into the carbohydrate-active enzymes carried by the microorganisms adhering to solid digesta in the rumen of cows.</title>
        <authorList>
            <person name="Wang L."/>
            <person name="Hatem A."/>
            <person name="Catalyurek U.V."/>
            <person name="Morrison M."/>
            <person name="Yu Z."/>
        </authorList>
    </citation>
    <scope>NUCLEOTIDE SEQUENCE</scope>
</reference>
<keyword evidence="1" id="KW-0812">Transmembrane</keyword>
<dbReference type="Pfam" id="PF13519">
    <property type="entry name" value="VWA_2"/>
    <property type="match status" value="1"/>
</dbReference>
<dbReference type="EMBL" id="KC246776">
    <property type="protein sequence ID" value="AHF23811.1"/>
    <property type="molecule type" value="Genomic_DNA"/>
</dbReference>
<name>W0FGL2_9BACT</name>
<dbReference type="AlphaFoldDB" id="W0FGL2"/>
<dbReference type="PANTHER" id="PTHR37947">
    <property type="entry name" value="BLL2462 PROTEIN"/>
    <property type="match status" value="1"/>
</dbReference>
<dbReference type="PANTHER" id="PTHR37947:SF2">
    <property type="entry name" value="VON WILLEBRAND FACTOR TYPE A"/>
    <property type="match status" value="1"/>
</dbReference>
<feature type="non-terminal residue" evidence="3">
    <location>
        <position position="475"/>
    </location>
</feature>
<dbReference type="SUPFAM" id="SSF52317">
    <property type="entry name" value="Class I glutamine amidotransferase-like"/>
    <property type="match status" value="1"/>
</dbReference>
<dbReference type="InterPro" id="IPR036465">
    <property type="entry name" value="vWFA_dom_sf"/>
</dbReference>
<keyword evidence="1" id="KW-1133">Transmembrane helix</keyword>
<organism evidence="3">
    <name type="scientific">uncultured bacterium Contig1767</name>
    <dbReference type="NCBI Taxonomy" id="1393509"/>
    <lineage>
        <taxon>Bacteria</taxon>
        <taxon>environmental samples</taxon>
    </lineage>
</organism>
<feature type="transmembrane region" description="Helical" evidence="1">
    <location>
        <begin position="40"/>
        <end position="59"/>
    </location>
</feature>